<keyword evidence="3" id="KW-1185">Reference proteome</keyword>
<dbReference type="EMBL" id="JABFUD020000012">
    <property type="protein sequence ID" value="KAI5072104.1"/>
    <property type="molecule type" value="Genomic_DNA"/>
</dbReference>
<reference evidence="2" key="1">
    <citation type="submission" date="2021-01" db="EMBL/GenBank/DDBJ databases">
        <title>Adiantum capillus-veneris genome.</title>
        <authorList>
            <person name="Fang Y."/>
            <person name="Liao Q."/>
        </authorList>
    </citation>
    <scope>NUCLEOTIDE SEQUENCE</scope>
    <source>
        <strain evidence="2">H3</strain>
        <tissue evidence="2">Leaf</tissue>
    </source>
</reference>
<evidence type="ECO:0000256" key="1">
    <source>
        <dbReference type="SAM" id="MobiDB-lite"/>
    </source>
</evidence>
<accession>A0A9D4UQR9</accession>
<dbReference type="InterPro" id="IPR015003">
    <property type="entry name" value="DUF1853"/>
</dbReference>
<feature type="region of interest" description="Disordered" evidence="1">
    <location>
        <begin position="24"/>
        <end position="49"/>
    </location>
</feature>
<dbReference type="Pfam" id="PF08907">
    <property type="entry name" value="DUF1853"/>
    <property type="match status" value="1"/>
</dbReference>
<feature type="compositionally biased region" description="Polar residues" evidence="1">
    <location>
        <begin position="302"/>
        <end position="320"/>
    </location>
</feature>
<feature type="region of interest" description="Disordered" evidence="1">
    <location>
        <begin position="299"/>
        <end position="320"/>
    </location>
</feature>
<protein>
    <submittedName>
        <fullName evidence="2">Uncharacterized protein</fullName>
    </submittedName>
</protein>
<dbReference type="Proteomes" id="UP000886520">
    <property type="component" value="Chromosome 12"/>
</dbReference>
<evidence type="ECO:0000313" key="3">
    <source>
        <dbReference type="Proteomes" id="UP000886520"/>
    </source>
</evidence>
<proteinExistence type="predicted"/>
<dbReference type="OrthoDB" id="1922352at2759"/>
<evidence type="ECO:0000313" key="2">
    <source>
        <dbReference type="EMBL" id="KAI5072104.1"/>
    </source>
</evidence>
<name>A0A9D4UQR9_ADICA</name>
<dbReference type="AlphaFoldDB" id="A0A9D4UQR9"/>
<organism evidence="2 3">
    <name type="scientific">Adiantum capillus-veneris</name>
    <name type="common">Maidenhair fern</name>
    <dbReference type="NCBI Taxonomy" id="13818"/>
    <lineage>
        <taxon>Eukaryota</taxon>
        <taxon>Viridiplantae</taxon>
        <taxon>Streptophyta</taxon>
        <taxon>Embryophyta</taxon>
        <taxon>Tracheophyta</taxon>
        <taxon>Polypodiopsida</taxon>
        <taxon>Polypodiidae</taxon>
        <taxon>Polypodiales</taxon>
        <taxon>Pteridineae</taxon>
        <taxon>Pteridaceae</taxon>
        <taxon>Vittarioideae</taxon>
        <taxon>Adiantum</taxon>
    </lineage>
</organism>
<gene>
    <name evidence="2" type="ORF">GOP47_0012210</name>
</gene>
<sequence>MRCGLDDSSGLALRLRAPFSPLFFRPHTAPTTSPPPQERAQQKPLNRPAPNSERWQFLMLLPDQLIRDIAFVVASPSTFSDSQELPLVSRDMFGEDNSWQVVADWLKGLDSHEVRQYFEGRRYTTRLGDHFAACIEYVLKYSSLLSPDPLFISQQVGGWTIQKEQSSRTLKKSKGDIGSFALEKGGMMSEVIVRLIENDVLIKRFSSYQINRKGRVKELCESDIERLMDDFKKSSFDYHASTDIQELVERWPKSLKGGNHTNAVRESMSKLPVLLGMDVSTQGIQKWRICCSVDLKHEDSTGNKNAKSINRSSSDRTLPNQLNVGKLTTEVDRKIHMSRICTSTTRKHIADKSTSKKKLNYVKRAEPTRTRRSRVAMEKGDTAGECDFLFKANAKQSMQGSLDYAWTHVHHWEVSVHFLLYVGPWEVSGLVTPGTSVWHHGGKRVFSSVEGIDPISTELYLGTFHHFLNTSVPADQRLVLDACCVAPSVGDTWLDRKRSMNSKLQLCRHPNTAAKISNLFHSSLPVSKRRSDSIQPGKMQETEYREYKPLRDPQLQRYEKYRADPSIIRVMPRALTKGYLFYEPQLWLSLCLQRDHATRLSSLTEAKREDNSKPPKYLSTSYLNVNHWMGWWVYASDFAEFARSYGHKDSMWYIAPRNEWLSPIVINSSEVHRCRRVFDVVGMLTMILKVGEEAALLQPSRERRFLVVEVCWNPDIGTAAATSIPGCNYTAGMQNHWQKHVVGSSEKKGRWVEVSRGFIVERTWPESRHQLAHGFTLSWSPVLLGWS</sequence>
<comment type="caution">
    <text evidence="2">The sequence shown here is derived from an EMBL/GenBank/DDBJ whole genome shotgun (WGS) entry which is preliminary data.</text>
</comment>